<reference evidence="2" key="1">
    <citation type="journal article" date="2019" name="Int. J. Syst. Evol. Microbiol.">
        <title>The Global Catalogue of Microorganisms (GCM) 10K type strain sequencing project: providing services to taxonomists for standard genome sequencing and annotation.</title>
        <authorList>
            <consortium name="The Broad Institute Genomics Platform"/>
            <consortium name="The Broad Institute Genome Sequencing Center for Infectious Disease"/>
            <person name="Wu L."/>
            <person name="Ma J."/>
        </authorList>
    </citation>
    <scope>NUCLEOTIDE SEQUENCE [LARGE SCALE GENOMIC DNA]</scope>
    <source>
        <strain evidence="2">JCM 18958</strain>
    </source>
</reference>
<evidence type="ECO:0000313" key="2">
    <source>
        <dbReference type="Proteomes" id="UP001501446"/>
    </source>
</evidence>
<dbReference type="Pfam" id="PF14518">
    <property type="entry name" value="Haem_oxygenas_2"/>
    <property type="match status" value="1"/>
</dbReference>
<name>A0ABP8X058_9MICC</name>
<dbReference type="InterPro" id="IPR016084">
    <property type="entry name" value="Haem_Oase-like_multi-hlx"/>
</dbReference>
<dbReference type="EMBL" id="BAABLN010000022">
    <property type="protein sequence ID" value="GAA4698504.1"/>
    <property type="molecule type" value="Genomic_DNA"/>
</dbReference>
<keyword evidence="2" id="KW-1185">Reference proteome</keyword>
<dbReference type="SUPFAM" id="SSF48613">
    <property type="entry name" value="Heme oxygenase-like"/>
    <property type="match status" value="1"/>
</dbReference>
<organism evidence="1 2">
    <name type="scientific">Kocuria gwangalliensis</name>
    <dbReference type="NCBI Taxonomy" id="501592"/>
    <lineage>
        <taxon>Bacteria</taxon>
        <taxon>Bacillati</taxon>
        <taxon>Actinomycetota</taxon>
        <taxon>Actinomycetes</taxon>
        <taxon>Micrococcales</taxon>
        <taxon>Micrococcaceae</taxon>
        <taxon>Kocuria</taxon>
    </lineage>
</organism>
<dbReference type="Gene3D" id="1.20.910.10">
    <property type="entry name" value="Heme oxygenase-like"/>
    <property type="match status" value="1"/>
</dbReference>
<dbReference type="RefSeq" id="WP_345311121.1">
    <property type="nucleotide sequence ID" value="NZ_BAABLN010000022.1"/>
</dbReference>
<dbReference type="Proteomes" id="UP001501446">
    <property type="component" value="Unassembled WGS sequence"/>
</dbReference>
<protein>
    <submittedName>
        <fullName evidence="1">Iron-containing redox enzyme family protein</fullName>
    </submittedName>
</protein>
<gene>
    <name evidence="1" type="ORF">GCM10025781_15730</name>
</gene>
<comment type="caution">
    <text evidence="1">The sequence shown here is derived from an EMBL/GenBank/DDBJ whole genome shotgun (WGS) entry which is preliminary data.</text>
</comment>
<evidence type="ECO:0000313" key="1">
    <source>
        <dbReference type="EMBL" id="GAA4698504.1"/>
    </source>
</evidence>
<dbReference type="SMART" id="SM01236">
    <property type="entry name" value="Haem_oxygenase_2"/>
    <property type="match status" value="1"/>
</dbReference>
<accession>A0ABP8X058</accession>
<proteinExistence type="predicted"/>
<sequence length="349" mass="38684">MTTLTVRTEAPTARGPVSSALIAVLTEGQQSPDAKLGLSAAVEQAVDECHDILGDEDLQLTLFLLYLLHYGPVDFVRGEWEWDPELIRLRSLVEERFEAHVRAHVVLPSPLPRDGKHAAEALFEMTQPAAKPGTAMWLAKNATEELLREFLIQRSIYTLREADPHTWSIPKLQGRAKAAMVEIQADEYGGGHPDKVHSEIFARTMRNFGLDDTPDAYLDLVPASTLASTNLISMFGLHRRLRGANVGHLAAFEMTSTIPNKHYGNAFRKNGYGQDVTWYFDEHVEADAVHEQLAARDLVGNLVDDEPQLTEDIFFGAAACLYVDGRAGDHMLDAWSSGRSSLRTAEPRA</sequence>